<evidence type="ECO:0008006" key="3">
    <source>
        <dbReference type="Google" id="ProtNLM"/>
    </source>
</evidence>
<evidence type="ECO:0000313" key="2">
    <source>
        <dbReference type="Proteomes" id="UP001526201"/>
    </source>
</evidence>
<dbReference type="EMBL" id="JACKTY010000012">
    <property type="protein sequence ID" value="MCV7225059.1"/>
    <property type="molecule type" value="Genomic_DNA"/>
</dbReference>
<sequence>MLAVILVAIGLLVGVRLLSTPPDGSAPTASSAAHSPAPLVVGDDRTITMISLGGPRTDALLARVGANIGAAVTSVEAFWGTDWSHEILVVAAGSDAEFAAQAGRGTAAGADIAAVAVADYVDPSHGVATGQRIVLAPGASQMSDAALRIVLGHELFHYASRADTALDAPRWLTEGVADYVGRPATGVPKDAEVPTALPSDADFAADGPALSLAYDRAWLFARFVADEYGVPALRELYQRVCGPGHIDVPMALRETLGAGPDDVLARWRAWFSR</sequence>
<proteinExistence type="predicted"/>
<reference evidence="1 2" key="1">
    <citation type="journal article" date="2022" name="BMC Genomics">
        <title>Comparative genome analysis of mycobacteria focusing on tRNA and non-coding RNA.</title>
        <authorList>
            <person name="Behra P.R.K."/>
            <person name="Pettersson B.M.F."/>
            <person name="Ramesh M."/>
            <person name="Das S."/>
            <person name="Dasgupta S."/>
            <person name="Kirsebom L.A."/>
        </authorList>
    </citation>
    <scope>NUCLEOTIDE SEQUENCE [LARGE SCALE GENOMIC DNA]</scope>
    <source>
        <strain evidence="1 2">DSM 44078</strain>
    </source>
</reference>
<organism evidence="1 2">
    <name type="scientific">Mycolicibacterium komossense</name>
    <dbReference type="NCBI Taxonomy" id="1779"/>
    <lineage>
        <taxon>Bacteria</taxon>
        <taxon>Bacillati</taxon>
        <taxon>Actinomycetota</taxon>
        <taxon>Actinomycetes</taxon>
        <taxon>Mycobacteriales</taxon>
        <taxon>Mycobacteriaceae</taxon>
        <taxon>Mycolicibacterium</taxon>
    </lineage>
</organism>
<dbReference type="RefSeq" id="WP_264066004.1">
    <property type="nucleotide sequence ID" value="NZ_JACKTY010000012.1"/>
</dbReference>
<gene>
    <name evidence="1" type="ORF">H7J73_03265</name>
</gene>
<name>A0ABT3C6G0_9MYCO</name>
<protein>
    <recommendedName>
        <fullName evidence="3">Peptidase</fullName>
    </recommendedName>
</protein>
<evidence type="ECO:0000313" key="1">
    <source>
        <dbReference type="EMBL" id="MCV7225059.1"/>
    </source>
</evidence>
<comment type="caution">
    <text evidence="1">The sequence shown here is derived from an EMBL/GenBank/DDBJ whole genome shotgun (WGS) entry which is preliminary data.</text>
</comment>
<dbReference type="Proteomes" id="UP001526201">
    <property type="component" value="Unassembled WGS sequence"/>
</dbReference>
<keyword evidence="2" id="KW-1185">Reference proteome</keyword>
<accession>A0ABT3C6G0</accession>